<feature type="signal peptide" evidence="2">
    <location>
        <begin position="1"/>
        <end position="24"/>
    </location>
</feature>
<feature type="compositionally biased region" description="Basic and acidic residues" evidence="1">
    <location>
        <begin position="39"/>
        <end position="52"/>
    </location>
</feature>
<feature type="chain" id="PRO_5046435887" description="Lipoprotein" evidence="2">
    <location>
        <begin position="25"/>
        <end position="140"/>
    </location>
</feature>
<feature type="compositionally biased region" description="Low complexity" evidence="1">
    <location>
        <begin position="22"/>
        <end position="37"/>
    </location>
</feature>
<evidence type="ECO:0000256" key="1">
    <source>
        <dbReference type="SAM" id="MobiDB-lite"/>
    </source>
</evidence>
<dbReference type="PROSITE" id="PS51257">
    <property type="entry name" value="PROKAR_LIPOPROTEIN"/>
    <property type="match status" value="1"/>
</dbReference>
<sequence>MRTRIWPAGIAVVAAALTGCTSTATSTGDSKDSGSTAKADSKPAKEHSPEDDVKITACSKDEFGNWPQAKLSVTNHSSKTSDYIVSVEFLDASGTRKAEGTGMVNKLAHGQTAEETAGGTAEVSGKVTCRITDVTRTASL</sequence>
<dbReference type="Proteomes" id="UP001458415">
    <property type="component" value="Unassembled WGS sequence"/>
</dbReference>
<feature type="region of interest" description="Disordered" evidence="1">
    <location>
        <begin position="22"/>
        <end position="52"/>
    </location>
</feature>
<evidence type="ECO:0000313" key="3">
    <source>
        <dbReference type="EMBL" id="MER6982108.1"/>
    </source>
</evidence>
<accession>A0ABV1WD26</accession>
<name>A0ABV1WD26_9ACTN</name>
<gene>
    <name evidence="3" type="ORF">ABT317_35340</name>
</gene>
<comment type="caution">
    <text evidence="3">The sequence shown here is derived from an EMBL/GenBank/DDBJ whole genome shotgun (WGS) entry which is preliminary data.</text>
</comment>
<evidence type="ECO:0008006" key="5">
    <source>
        <dbReference type="Google" id="ProtNLM"/>
    </source>
</evidence>
<protein>
    <recommendedName>
        <fullName evidence="5">Lipoprotein</fullName>
    </recommendedName>
</protein>
<dbReference type="EMBL" id="JBEPCU010000938">
    <property type="protein sequence ID" value="MER6982108.1"/>
    <property type="molecule type" value="Genomic_DNA"/>
</dbReference>
<proteinExistence type="predicted"/>
<keyword evidence="2" id="KW-0732">Signal</keyword>
<reference evidence="3 4" key="1">
    <citation type="submission" date="2024-06" db="EMBL/GenBank/DDBJ databases">
        <title>The Natural Products Discovery Center: Release of the First 8490 Sequenced Strains for Exploring Actinobacteria Biosynthetic Diversity.</title>
        <authorList>
            <person name="Kalkreuter E."/>
            <person name="Kautsar S.A."/>
            <person name="Yang D."/>
            <person name="Bader C.D."/>
            <person name="Teijaro C.N."/>
            <person name="Fluegel L."/>
            <person name="Davis C.M."/>
            <person name="Simpson J.R."/>
            <person name="Lauterbach L."/>
            <person name="Steele A.D."/>
            <person name="Gui C."/>
            <person name="Meng S."/>
            <person name="Li G."/>
            <person name="Viehrig K."/>
            <person name="Ye F."/>
            <person name="Su P."/>
            <person name="Kiefer A.F."/>
            <person name="Nichols A."/>
            <person name="Cepeda A.J."/>
            <person name="Yan W."/>
            <person name="Fan B."/>
            <person name="Jiang Y."/>
            <person name="Adhikari A."/>
            <person name="Zheng C.-J."/>
            <person name="Schuster L."/>
            <person name="Cowan T.M."/>
            <person name="Smanski M.J."/>
            <person name="Chevrette M.G."/>
            <person name="De Carvalho L.P.S."/>
            <person name="Shen B."/>
        </authorList>
    </citation>
    <scope>NUCLEOTIDE SEQUENCE [LARGE SCALE GENOMIC DNA]</scope>
    <source>
        <strain evidence="3 4">NPDC000634</strain>
    </source>
</reference>
<keyword evidence="4" id="KW-1185">Reference proteome</keyword>
<evidence type="ECO:0000313" key="4">
    <source>
        <dbReference type="Proteomes" id="UP001458415"/>
    </source>
</evidence>
<evidence type="ECO:0000256" key="2">
    <source>
        <dbReference type="SAM" id="SignalP"/>
    </source>
</evidence>
<dbReference type="RefSeq" id="WP_086722752.1">
    <property type="nucleotide sequence ID" value="NZ_MUBM01000016.1"/>
</dbReference>
<organism evidence="3 4">
    <name type="scientific">Streptomyces carpinensis</name>
    <dbReference type="NCBI Taxonomy" id="66369"/>
    <lineage>
        <taxon>Bacteria</taxon>
        <taxon>Bacillati</taxon>
        <taxon>Actinomycetota</taxon>
        <taxon>Actinomycetes</taxon>
        <taxon>Kitasatosporales</taxon>
        <taxon>Streptomycetaceae</taxon>
        <taxon>Streptomyces</taxon>
    </lineage>
</organism>